<dbReference type="KEGG" id="ssai:N0B31_22225"/>
<evidence type="ECO:0000259" key="6">
    <source>
        <dbReference type="PROSITE" id="PS51118"/>
    </source>
</evidence>
<evidence type="ECO:0000256" key="4">
    <source>
        <dbReference type="PROSITE-ProRule" id="PRU00169"/>
    </source>
</evidence>
<dbReference type="InterPro" id="IPR036388">
    <property type="entry name" value="WH-like_DNA-bd_sf"/>
</dbReference>
<geneLocation type="plasmid" evidence="7 8">
    <name>unnamed1</name>
</geneLocation>
<dbReference type="Pfam" id="PF01638">
    <property type="entry name" value="HxlR"/>
    <property type="match status" value="1"/>
</dbReference>
<reference evidence="7" key="1">
    <citation type="submission" date="2022-09" db="EMBL/GenBank/DDBJ databases">
        <title>Diverse halophilic archaea isolated from saline environments.</title>
        <authorList>
            <person name="Cui H.-L."/>
        </authorList>
    </citation>
    <scope>NUCLEOTIDE SEQUENCE</scope>
    <source>
        <strain evidence="7">ZS-35-S2</strain>
        <plasmid evidence="7">unnamed1</plasmid>
    </source>
</reference>
<dbReference type="SMART" id="SM00448">
    <property type="entry name" value="REC"/>
    <property type="match status" value="1"/>
</dbReference>
<dbReference type="PANTHER" id="PTHR33204">
    <property type="entry name" value="TRANSCRIPTIONAL REGULATOR, MARR FAMILY"/>
    <property type="match status" value="1"/>
</dbReference>
<name>A0A9E7R9C1_9EURY</name>
<dbReference type="Pfam" id="PF00072">
    <property type="entry name" value="Response_reg"/>
    <property type="match status" value="1"/>
</dbReference>
<dbReference type="InterPro" id="IPR011006">
    <property type="entry name" value="CheY-like_superfamily"/>
</dbReference>
<keyword evidence="8" id="KW-1185">Reference proteome</keyword>
<evidence type="ECO:0000313" key="8">
    <source>
        <dbReference type="Proteomes" id="UP001057580"/>
    </source>
</evidence>
<organism evidence="7 8">
    <name type="scientific">Salinirubellus salinus</name>
    <dbReference type="NCBI Taxonomy" id="1364945"/>
    <lineage>
        <taxon>Archaea</taxon>
        <taxon>Methanobacteriati</taxon>
        <taxon>Methanobacteriota</taxon>
        <taxon>Stenosarchaea group</taxon>
        <taxon>Halobacteria</taxon>
        <taxon>Halobacteriales</taxon>
        <taxon>Natronomonadaceae</taxon>
        <taxon>Salinirubellus</taxon>
    </lineage>
</organism>
<evidence type="ECO:0000256" key="1">
    <source>
        <dbReference type="ARBA" id="ARBA00023015"/>
    </source>
</evidence>
<feature type="domain" description="Response regulatory" evidence="5">
    <location>
        <begin position="111"/>
        <end position="220"/>
    </location>
</feature>
<protein>
    <submittedName>
        <fullName evidence="7">Winged helix-turn-helix transcriptional regulator</fullName>
    </submittedName>
</protein>
<dbReference type="GO" id="GO:0000160">
    <property type="term" value="P:phosphorelay signal transduction system"/>
    <property type="evidence" value="ECO:0007669"/>
    <property type="project" value="InterPro"/>
</dbReference>
<dbReference type="PROSITE" id="PS51118">
    <property type="entry name" value="HTH_HXLR"/>
    <property type="match status" value="1"/>
</dbReference>
<dbReference type="InterPro" id="IPR036390">
    <property type="entry name" value="WH_DNA-bd_sf"/>
</dbReference>
<dbReference type="Gene3D" id="3.40.50.2300">
    <property type="match status" value="1"/>
</dbReference>
<keyword evidence="7" id="KW-0614">Plasmid</keyword>
<dbReference type="CDD" id="cd00156">
    <property type="entry name" value="REC"/>
    <property type="match status" value="1"/>
</dbReference>
<dbReference type="SUPFAM" id="SSF52172">
    <property type="entry name" value="CheY-like"/>
    <property type="match status" value="1"/>
</dbReference>
<dbReference type="PANTHER" id="PTHR33204:SF18">
    <property type="entry name" value="TRANSCRIPTIONAL REGULATORY PROTEIN"/>
    <property type="match status" value="1"/>
</dbReference>
<dbReference type="GO" id="GO:0003677">
    <property type="term" value="F:DNA binding"/>
    <property type="evidence" value="ECO:0007669"/>
    <property type="project" value="UniProtKB-KW"/>
</dbReference>
<evidence type="ECO:0000256" key="2">
    <source>
        <dbReference type="ARBA" id="ARBA00023125"/>
    </source>
</evidence>
<dbReference type="InterPro" id="IPR002577">
    <property type="entry name" value="HTH_HxlR"/>
</dbReference>
<keyword evidence="1" id="KW-0805">Transcription regulation</keyword>
<dbReference type="Gene3D" id="1.10.10.10">
    <property type="entry name" value="Winged helix-like DNA-binding domain superfamily/Winged helix DNA-binding domain"/>
    <property type="match status" value="1"/>
</dbReference>
<feature type="modified residue" description="4-aspartylphosphate" evidence="4">
    <location>
        <position position="158"/>
    </location>
</feature>
<keyword evidence="4" id="KW-0597">Phosphoprotein</keyword>
<keyword evidence="2" id="KW-0238">DNA-binding</keyword>
<evidence type="ECO:0000256" key="3">
    <source>
        <dbReference type="ARBA" id="ARBA00023163"/>
    </source>
</evidence>
<dbReference type="RefSeq" id="WP_260644076.1">
    <property type="nucleotide sequence ID" value="NZ_CP104004.1"/>
</dbReference>
<feature type="domain" description="HTH hxlR-type" evidence="6">
    <location>
        <begin position="8"/>
        <end position="108"/>
    </location>
</feature>
<keyword evidence="3" id="KW-0804">Transcription</keyword>
<dbReference type="PROSITE" id="PS50110">
    <property type="entry name" value="RESPONSE_REGULATORY"/>
    <property type="match status" value="1"/>
</dbReference>
<dbReference type="AlphaFoldDB" id="A0A9E7R9C1"/>
<dbReference type="Proteomes" id="UP001057580">
    <property type="component" value="Plasmid unnamed1"/>
</dbReference>
<dbReference type="SUPFAM" id="SSF46785">
    <property type="entry name" value="Winged helix' DNA-binding domain"/>
    <property type="match status" value="1"/>
</dbReference>
<evidence type="ECO:0000313" key="7">
    <source>
        <dbReference type="EMBL" id="UWM56965.1"/>
    </source>
</evidence>
<accession>A0A9E7R9C1</accession>
<sequence length="302" mass="33493">MTLHPNQNPADSVALELLGTKWKPQIIVQLHEHGATGFGGLKDRLGGISNKVLSNNVDDLIERDVLHKEVLQESPRRVEYTLTPAGDDLYALIAATADWDNEYVESRGLPRVLVVDDDPRQVELLSSWLGTEYEVVTATDGDSARKALDDSIDVAIIDRHLPDMTGDQIVENARRVGICPPTAFLSSADVSVAATELPVDMLLSKPAKHDELLDAVNLLYRMNELSALGRKIQAREHRHQFVRETQGPAVVTTPEYEQAEVELEALRAEWEEELEDRDAWRSLSDADSIDELLADGATDTDD</sequence>
<dbReference type="GeneID" id="74945201"/>
<evidence type="ECO:0000259" key="5">
    <source>
        <dbReference type="PROSITE" id="PS50110"/>
    </source>
</evidence>
<proteinExistence type="predicted"/>
<dbReference type="EMBL" id="CP104004">
    <property type="protein sequence ID" value="UWM56965.1"/>
    <property type="molecule type" value="Genomic_DNA"/>
</dbReference>
<dbReference type="InterPro" id="IPR001789">
    <property type="entry name" value="Sig_transdc_resp-reg_receiver"/>
</dbReference>
<gene>
    <name evidence="7" type="ORF">N0B31_22225</name>
</gene>